<dbReference type="InterPro" id="IPR005232">
    <property type="entry name" value="LarE"/>
</dbReference>
<dbReference type="Gene3D" id="3.40.50.620">
    <property type="entry name" value="HUPs"/>
    <property type="match status" value="1"/>
</dbReference>
<dbReference type="Proteomes" id="UP000748752">
    <property type="component" value="Unassembled WGS sequence"/>
</dbReference>
<dbReference type="RefSeq" id="WP_200234030.1">
    <property type="nucleotide sequence ID" value="NZ_NRRV01000005.1"/>
</dbReference>
<evidence type="ECO:0000313" key="3">
    <source>
        <dbReference type="EMBL" id="MBK1629751.1"/>
    </source>
</evidence>
<reference evidence="3 4" key="1">
    <citation type="journal article" date="2020" name="Microorganisms">
        <title>Osmotic Adaptation and Compatible Solute Biosynthesis of Phototrophic Bacteria as Revealed from Genome Analyses.</title>
        <authorList>
            <person name="Imhoff J.F."/>
            <person name="Rahn T."/>
            <person name="Kunzel S."/>
            <person name="Keller A."/>
            <person name="Neulinger S.C."/>
        </authorList>
    </citation>
    <scope>NUCLEOTIDE SEQUENCE [LARGE SCALE GENOMIC DNA]</scope>
    <source>
        <strain evidence="3 4">DSM 6210</strain>
    </source>
</reference>
<dbReference type="InterPro" id="IPR022310">
    <property type="entry name" value="NAD/GMP_synthase"/>
</dbReference>
<dbReference type="PIRSF" id="PIRSF006661">
    <property type="entry name" value="PP-lp_UCP006661"/>
    <property type="match status" value="1"/>
</dbReference>
<evidence type="ECO:0000313" key="4">
    <source>
        <dbReference type="Proteomes" id="UP000748752"/>
    </source>
</evidence>
<organism evidence="3 4">
    <name type="scientific">Thiohalocapsa halophila</name>
    <dbReference type="NCBI Taxonomy" id="69359"/>
    <lineage>
        <taxon>Bacteria</taxon>
        <taxon>Pseudomonadati</taxon>
        <taxon>Pseudomonadota</taxon>
        <taxon>Gammaproteobacteria</taxon>
        <taxon>Chromatiales</taxon>
        <taxon>Chromatiaceae</taxon>
        <taxon>Thiohalocapsa</taxon>
    </lineage>
</organism>
<dbReference type="PANTHER" id="PTHR43169:SF2">
    <property type="entry name" value="NAD_GMP SYNTHASE DOMAIN-CONTAINING PROTEIN"/>
    <property type="match status" value="1"/>
</dbReference>
<evidence type="ECO:0000256" key="1">
    <source>
        <dbReference type="ARBA" id="ARBA00022598"/>
    </source>
</evidence>
<proteinExistence type="predicted"/>
<evidence type="ECO:0000259" key="2">
    <source>
        <dbReference type="Pfam" id="PF02540"/>
    </source>
</evidence>
<dbReference type="InterPro" id="IPR052188">
    <property type="entry name" value="Ni-pincer_cofactor_biosynth"/>
</dbReference>
<dbReference type="EMBL" id="NRRV01000005">
    <property type="protein sequence ID" value="MBK1629751.1"/>
    <property type="molecule type" value="Genomic_DNA"/>
</dbReference>
<dbReference type="NCBIfam" id="TIGR00268">
    <property type="entry name" value="ATP-dependent sacrificial sulfur transferase LarE"/>
    <property type="match status" value="1"/>
</dbReference>
<dbReference type="Pfam" id="PF02540">
    <property type="entry name" value="NAD_synthase"/>
    <property type="match status" value="1"/>
</dbReference>
<sequence>MDARYEALVDRLRGAGGGIAIAFSGGVDSALLLACAREAVGPEKVLALTAVTPYMVRQEIGDAVAVAAELGLRHELVEMDMPSSMEDNPPDRCYRCKHRMYQLLMERARLLGHDTVLDASNLDDAEQSRPALQALRELGIGTPFIQQGIDKEAVRAVSQALDLPTWRKPSNACLLTRLPHNRPVSMRELQRVEEAERLLQDMTFESVRVRSHGSLARIEVAPSQRERLMQRADEIGKALQGLGFRYACLDLFGYRHGSMDEPGA</sequence>
<dbReference type="InterPro" id="IPR014729">
    <property type="entry name" value="Rossmann-like_a/b/a_fold"/>
</dbReference>
<comment type="caution">
    <text evidence="3">The sequence shown here is derived from an EMBL/GenBank/DDBJ whole genome shotgun (WGS) entry which is preliminary data.</text>
</comment>
<dbReference type="SUPFAM" id="SSF52402">
    <property type="entry name" value="Adenine nucleotide alpha hydrolases-like"/>
    <property type="match status" value="1"/>
</dbReference>
<accession>A0ABS1CCW2</accession>
<gene>
    <name evidence="3" type="ORF">CKO31_03145</name>
</gene>
<feature type="domain" description="NAD/GMP synthase" evidence="2">
    <location>
        <begin position="18"/>
        <end position="81"/>
    </location>
</feature>
<dbReference type="CDD" id="cd01990">
    <property type="entry name" value="LarE-like"/>
    <property type="match status" value="1"/>
</dbReference>
<keyword evidence="4" id="KW-1185">Reference proteome</keyword>
<keyword evidence="1" id="KW-0436">Ligase</keyword>
<protein>
    <submittedName>
        <fullName evidence="3">TIGR00268 family protein</fullName>
    </submittedName>
</protein>
<dbReference type="PANTHER" id="PTHR43169">
    <property type="entry name" value="EXSB FAMILY PROTEIN"/>
    <property type="match status" value="1"/>
</dbReference>
<name>A0ABS1CCW2_9GAMM</name>